<reference evidence="2" key="1">
    <citation type="submission" date="2020-11" db="EMBL/GenBank/DDBJ databases">
        <authorList>
            <person name="Koelle M."/>
            <person name="Horta M.A.C."/>
            <person name="Nowrousian M."/>
            <person name="Ohm R.A."/>
            <person name="Benz P."/>
            <person name="Pilgard A."/>
        </authorList>
    </citation>
    <scope>NUCLEOTIDE SEQUENCE</scope>
    <source>
        <strain evidence="2">FPRL280</strain>
    </source>
</reference>
<proteinExistence type="predicted"/>
<feature type="transmembrane region" description="Helical" evidence="1">
    <location>
        <begin position="230"/>
        <end position="249"/>
    </location>
</feature>
<sequence length="349" mass="38115">MVYQPSFISVNLATVCLESLLYGIFLTLYVSSTFLLLSQGHRKLVASGAASYSILRAPMFIAAHVIFCTVTAHWICTVIRLFDAFVNYQGGSNPLYIYANLALPTEVVKSALLVGTLATSDAMIVLNAKHRFTVFTGAGVAWQFSLYTFSEDVWTSLAGRWITSDCVFTFATNMYCTAFISWKVWRTTVRTKGYGGGNILGALAIIVESAFISTAWNLVFLITYQTHNNVQFTAIDLWSSISGIAFMLINLRVSLGWAQQAILSSHSASYSAGGVILTAPHSPRPFSYQSRFSQLPSPGGRGDPFAPQYPLRVLTVNVTQVVDRVHHSTPASAASEKYMVGDDGYGEAV</sequence>
<keyword evidence="1" id="KW-0812">Transmembrane</keyword>
<keyword evidence="1" id="KW-1133">Transmembrane helix</keyword>
<reference evidence="2" key="2">
    <citation type="journal article" name="Front. Microbiol.">
        <title>Degradative Capacity of Two Strains of Rhodonia placenta: From Phenotype to Genotype.</title>
        <authorList>
            <person name="Kolle M."/>
            <person name="Horta M.A.C."/>
            <person name="Nowrousian M."/>
            <person name="Ohm R.A."/>
            <person name="Benz J.P."/>
            <person name="Pilgard A."/>
        </authorList>
    </citation>
    <scope>NUCLEOTIDE SEQUENCE</scope>
    <source>
        <strain evidence="2">FPRL280</strain>
    </source>
</reference>
<feature type="transmembrane region" description="Helical" evidence="1">
    <location>
        <begin position="197"/>
        <end position="224"/>
    </location>
</feature>
<dbReference type="AlphaFoldDB" id="A0A8H7P3E5"/>
<gene>
    <name evidence="2" type="ORF">IEO21_04651</name>
</gene>
<feature type="transmembrane region" description="Helical" evidence="1">
    <location>
        <begin position="95"/>
        <end position="120"/>
    </location>
</feature>
<dbReference type="Proteomes" id="UP000639403">
    <property type="component" value="Unassembled WGS sequence"/>
</dbReference>
<keyword evidence="1" id="KW-0472">Membrane</keyword>
<evidence type="ECO:0000256" key="1">
    <source>
        <dbReference type="SAM" id="Phobius"/>
    </source>
</evidence>
<organism evidence="2 3">
    <name type="scientific">Rhodonia placenta</name>
    <dbReference type="NCBI Taxonomy" id="104341"/>
    <lineage>
        <taxon>Eukaryota</taxon>
        <taxon>Fungi</taxon>
        <taxon>Dikarya</taxon>
        <taxon>Basidiomycota</taxon>
        <taxon>Agaricomycotina</taxon>
        <taxon>Agaricomycetes</taxon>
        <taxon>Polyporales</taxon>
        <taxon>Adustoporiaceae</taxon>
        <taxon>Rhodonia</taxon>
    </lineage>
</organism>
<protein>
    <submittedName>
        <fullName evidence="2">Uncharacterized protein</fullName>
    </submittedName>
</protein>
<dbReference type="EMBL" id="JADOXO010000072">
    <property type="protein sequence ID" value="KAF9815288.1"/>
    <property type="molecule type" value="Genomic_DNA"/>
</dbReference>
<evidence type="ECO:0000313" key="3">
    <source>
        <dbReference type="Proteomes" id="UP000639403"/>
    </source>
</evidence>
<name>A0A8H7P3E5_9APHY</name>
<feature type="transmembrane region" description="Helical" evidence="1">
    <location>
        <begin position="161"/>
        <end position="185"/>
    </location>
</feature>
<evidence type="ECO:0000313" key="2">
    <source>
        <dbReference type="EMBL" id="KAF9815288.1"/>
    </source>
</evidence>
<feature type="transmembrane region" description="Helical" evidence="1">
    <location>
        <begin position="57"/>
        <end position="75"/>
    </location>
</feature>
<accession>A0A8H7P3E5</accession>
<comment type="caution">
    <text evidence="2">The sequence shown here is derived from an EMBL/GenBank/DDBJ whole genome shotgun (WGS) entry which is preliminary data.</text>
</comment>